<keyword evidence="2" id="KW-0540">Nuclease</keyword>
<organism evidence="2 3">
    <name type="scientific">Floridaenema evergladense BLCC-F167</name>
    <dbReference type="NCBI Taxonomy" id="3153639"/>
    <lineage>
        <taxon>Bacteria</taxon>
        <taxon>Bacillati</taxon>
        <taxon>Cyanobacteriota</taxon>
        <taxon>Cyanophyceae</taxon>
        <taxon>Oscillatoriophycideae</taxon>
        <taxon>Aerosakkonematales</taxon>
        <taxon>Aerosakkonemataceae</taxon>
        <taxon>Floridanema</taxon>
        <taxon>Floridanema evergladense</taxon>
    </lineage>
</organism>
<dbReference type="Gene3D" id="3.90.1570.10">
    <property type="entry name" value="tt1808, chain A"/>
    <property type="match status" value="1"/>
</dbReference>
<protein>
    <submittedName>
        <fullName evidence="2">Uma2 family endonuclease</fullName>
    </submittedName>
</protein>
<evidence type="ECO:0000313" key="3">
    <source>
        <dbReference type="Proteomes" id="UP001576780"/>
    </source>
</evidence>
<name>A0ABV4WP03_9CYAN</name>
<dbReference type="InterPro" id="IPR011335">
    <property type="entry name" value="Restrct_endonuc-II-like"/>
</dbReference>
<dbReference type="Pfam" id="PF05685">
    <property type="entry name" value="Uma2"/>
    <property type="match status" value="1"/>
</dbReference>
<dbReference type="SUPFAM" id="SSF52980">
    <property type="entry name" value="Restriction endonuclease-like"/>
    <property type="match status" value="1"/>
</dbReference>
<comment type="caution">
    <text evidence="2">The sequence shown here is derived from an EMBL/GenBank/DDBJ whole genome shotgun (WGS) entry which is preliminary data.</text>
</comment>
<keyword evidence="2" id="KW-0255">Endonuclease</keyword>
<dbReference type="PANTHER" id="PTHR35400:SF1">
    <property type="entry name" value="SLR1083 PROTEIN"/>
    <property type="match status" value="1"/>
</dbReference>
<reference evidence="2 3" key="1">
    <citation type="submission" date="2024-09" db="EMBL/GenBank/DDBJ databases">
        <title>Floridaenema gen nov. (Aerosakkonemataceae, Aerosakkonematales ord. nov., Cyanobacteria) from benthic tropical and subtropical fresh waters, with the description of four new species.</title>
        <authorList>
            <person name="Moretto J.A."/>
            <person name="Berthold D.E."/>
            <person name="Lefler F.W."/>
            <person name="Huang I.-S."/>
            <person name="Laughinghouse H. IV."/>
        </authorList>
    </citation>
    <scope>NUCLEOTIDE SEQUENCE [LARGE SCALE GENOMIC DNA]</scope>
    <source>
        <strain evidence="2 3">BLCC-F167</strain>
    </source>
</reference>
<dbReference type="InterPro" id="IPR012296">
    <property type="entry name" value="Nuclease_put_TT1808"/>
</dbReference>
<keyword evidence="2" id="KW-0378">Hydrolase</keyword>
<evidence type="ECO:0000259" key="1">
    <source>
        <dbReference type="Pfam" id="PF05685"/>
    </source>
</evidence>
<feature type="domain" description="Putative restriction endonuclease" evidence="1">
    <location>
        <begin position="10"/>
        <end position="175"/>
    </location>
</feature>
<dbReference type="Proteomes" id="UP001576780">
    <property type="component" value="Unassembled WGS sequence"/>
</dbReference>
<dbReference type="InterPro" id="IPR008538">
    <property type="entry name" value="Uma2"/>
</dbReference>
<accession>A0ABV4WP03</accession>
<dbReference type="CDD" id="cd06260">
    <property type="entry name" value="DUF820-like"/>
    <property type="match status" value="1"/>
</dbReference>
<dbReference type="PANTHER" id="PTHR35400">
    <property type="entry name" value="SLR1083 PROTEIN"/>
    <property type="match status" value="1"/>
</dbReference>
<evidence type="ECO:0000313" key="2">
    <source>
        <dbReference type="EMBL" id="MFB2836666.1"/>
    </source>
</evidence>
<gene>
    <name evidence="2" type="ORF">ACE1CA_19215</name>
</gene>
<sequence>MKTLAKWSVNDYHRMIEAGILRDRSVELLAGEIIEMSPETPLHYNTAKRGARYLEELLVGRAEVRFNGLITLSDSEPEPDIAIVRLPESKYNDRHPEPKDIFWLIEVAKTSLKKDLELKANIYAVAGIPEYWVLDLSAKRLVVFRDPQNGKYLLEEIFVDGAIVPIAFPDVSVSIERLLS</sequence>
<proteinExistence type="predicted"/>
<dbReference type="EMBL" id="JBHFNT010000166">
    <property type="protein sequence ID" value="MFB2836666.1"/>
    <property type="molecule type" value="Genomic_DNA"/>
</dbReference>
<dbReference type="GO" id="GO:0004519">
    <property type="term" value="F:endonuclease activity"/>
    <property type="evidence" value="ECO:0007669"/>
    <property type="project" value="UniProtKB-KW"/>
</dbReference>
<keyword evidence="3" id="KW-1185">Reference proteome</keyword>
<dbReference type="RefSeq" id="WP_413279040.1">
    <property type="nucleotide sequence ID" value="NZ_JBHFNT010000166.1"/>
</dbReference>